<sequence>MQIFKEGHHISRVIDSVQPPDFIASRTLLSPEDFNGARHYHDNAHFSFVLRGGCAEVKRTHYERLPGSITWYEAGEPHQMTKVKTPSYHVNFELPENFFTTYGIKESAIGHALKVHPGAGIMMVRTYNELDKPDVHSEDALRMLLLGLIQGQAKLEASGIPAWVKIVQELLNDKWNENITLAELSIACGIHPVTISRYFPVYFSFTFGQYCRMLKVRHAISMIRLKRTNLFEVAYACGFSDQSHFIRNFKAYTGILPATWQKI</sequence>
<organism evidence="6 7">
    <name type="scientific">Mucilaginibacter sabulilitoris</name>
    <dbReference type="NCBI Taxonomy" id="1173583"/>
    <lineage>
        <taxon>Bacteria</taxon>
        <taxon>Pseudomonadati</taxon>
        <taxon>Bacteroidota</taxon>
        <taxon>Sphingobacteriia</taxon>
        <taxon>Sphingobacteriales</taxon>
        <taxon>Sphingobacteriaceae</taxon>
        <taxon>Mucilaginibacter</taxon>
    </lineage>
</organism>
<dbReference type="InterPro" id="IPR050204">
    <property type="entry name" value="AraC_XylS_family_regulators"/>
</dbReference>
<dbReference type="SMART" id="SM00342">
    <property type="entry name" value="HTH_ARAC"/>
    <property type="match status" value="1"/>
</dbReference>
<dbReference type="InterPro" id="IPR037923">
    <property type="entry name" value="HTH-like"/>
</dbReference>
<keyword evidence="4" id="KW-0804">Transcription</keyword>
<name>A0ABZ0TNC6_9SPHI</name>
<dbReference type="Pfam" id="PF12833">
    <property type="entry name" value="HTH_18"/>
    <property type="match status" value="1"/>
</dbReference>
<dbReference type="PROSITE" id="PS00041">
    <property type="entry name" value="HTH_ARAC_FAMILY_1"/>
    <property type="match status" value="1"/>
</dbReference>
<evidence type="ECO:0000313" key="7">
    <source>
        <dbReference type="Proteomes" id="UP001324380"/>
    </source>
</evidence>
<gene>
    <name evidence="6" type="ORF">SNE25_30740</name>
</gene>
<dbReference type="PROSITE" id="PS01124">
    <property type="entry name" value="HTH_ARAC_FAMILY_2"/>
    <property type="match status" value="1"/>
</dbReference>
<dbReference type="SUPFAM" id="SSF51215">
    <property type="entry name" value="Regulatory protein AraC"/>
    <property type="match status" value="1"/>
</dbReference>
<evidence type="ECO:0000256" key="3">
    <source>
        <dbReference type="ARBA" id="ARBA00023159"/>
    </source>
</evidence>
<evidence type="ECO:0000259" key="5">
    <source>
        <dbReference type="PROSITE" id="PS01124"/>
    </source>
</evidence>
<dbReference type="PANTHER" id="PTHR46796">
    <property type="entry name" value="HTH-TYPE TRANSCRIPTIONAL ACTIVATOR RHAS-RELATED"/>
    <property type="match status" value="1"/>
</dbReference>
<evidence type="ECO:0000256" key="4">
    <source>
        <dbReference type="ARBA" id="ARBA00023163"/>
    </source>
</evidence>
<dbReference type="SUPFAM" id="SSF46689">
    <property type="entry name" value="Homeodomain-like"/>
    <property type="match status" value="2"/>
</dbReference>
<dbReference type="InterPro" id="IPR018062">
    <property type="entry name" value="HTH_AraC-typ_CS"/>
</dbReference>
<dbReference type="Proteomes" id="UP001324380">
    <property type="component" value="Chromosome"/>
</dbReference>
<proteinExistence type="predicted"/>
<reference evidence="6 7" key="1">
    <citation type="submission" date="2023-11" db="EMBL/GenBank/DDBJ databases">
        <title>Analysis of the Genomes of Mucilaginibacter gossypii cycad 4 and M. sabulilitoris SNA2: microbes with the potential for plant growth promotion.</title>
        <authorList>
            <person name="Hirsch A.M."/>
            <person name="Humm E."/>
            <person name="Rubbi M."/>
            <person name="Del Vecchio G."/>
            <person name="Ha S.M."/>
            <person name="Pellegrini M."/>
            <person name="Gunsalus R.P."/>
        </authorList>
    </citation>
    <scope>NUCLEOTIDE SEQUENCE [LARGE SCALE GENOMIC DNA]</scope>
    <source>
        <strain evidence="6 7">SNA2</strain>
    </source>
</reference>
<dbReference type="Gene3D" id="1.10.10.60">
    <property type="entry name" value="Homeodomain-like"/>
    <property type="match status" value="1"/>
</dbReference>
<dbReference type="EMBL" id="CP139558">
    <property type="protein sequence ID" value="WPU93698.1"/>
    <property type="molecule type" value="Genomic_DNA"/>
</dbReference>
<dbReference type="InterPro" id="IPR018060">
    <property type="entry name" value="HTH_AraC"/>
</dbReference>
<feature type="domain" description="HTH araC/xylS-type" evidence="5">
    <location>
        <begin position="165"/>
        <end position="263"/>
    </location>
</feature>
<dbReference type="RefSeq" id="WP_321562832.1">
    <property type="nucleotide sequence ID" value="NZ_CP139558.1"/>
</dbReference>
<accession>A0ABZ0TNC6</accession>
<keyword evidence="3" id="KW-0010">Activator</keyword>
<keyword evidence="1" id="KW-0805">Transcription regulation</keyword>
<evidence type="ECO:0000256" key="2">
    <source>
        <dbReference type="ARBA" id="ARBA00023125"/>
    </source>
</evidence>
<protein>
    <submittedName>
        <fullName evidence="6">AraC family transcriptional regulator</fullName>
    </submittedName>
</protein>
<keyword evidence="7" id="KW-1185">Reference proteome</keyword>
<evidence type="ECO:0000256" key="1">
    <source>
        <dbReference type="ARBA" id="ARBA00023015"/>
    </source>
</evidence>
<evidence type="ECO:0000313" key="6">
    <source>
        <dbReference type="EMBL" id="WPU93698.1"/>
    </source>
</evidence>
<dbReference type="InterPro" id="IPR009057">
    <property type="entry name" value="Homeodomain-like_sf"/>
</dbReference>
<keyword evidence="2" id="KW-0238">DNA-binding</keyword>